<name>A0A7V8VGR1_9BACT</name>
<protein>
    <submittedName>
        <fullName evidence="3">DUF4375 domain-containing protein</fullName>
    </submittedName>
</protein>
<dbReference type="EMBL" id="JACEFB010000015">
    <property type="protein sequence ID" value="MBA2227502.1"/>
    <property type="molecule type" value="Genomic_DNA"/>
</dbReference>
<comment type="caution">
    <text evidence="3">The sequence shown here is derived from an EMBL/GenBank/DDBJ whole genome shotgun (WGS) entry which is preliminary data.</text>
</comment>
<dbReference type="RefSeq" id="WP_194539370.1">
    <property type="nucleotide sequence ID" value="NZ_JACEFB010000015.1"/>
</dbReference>
<sequence>MAKSIKQLLAEADNFKLCDGVVTRIIEYHGDNIDVSALRQEERVVFLVWQAAGIIGNGGFRYLFEGNFKGDPYFALTAEAFRTVGCQKAAEAVQKTLAIFPHSRPPTDIDKRLRYYLKRITSWPTDMDMQFFEAQDDLTNCLARYIRSHAEAFAHLDSRKSRQPPRKSPASAEAAPPRTKTGPTLADLPRWARVAFAAHCARQVLPLLAQHWPGVPTKHSEAVRRAIELAEQSAEEGRAVEGLQDAVRRAILVAGAALRGRSDSAQGESGPENAYSGTIASYVAKAAEKAAEAAQADADAALQAAAEAWIYAIDAASWAEDESVVAKLQEDFHKLYRTAIRAQWTDQTKIPSEIWSLL</sequence>
<gene>
    <name evidence="3" type="ORF">H0921_15185</name>
</gene>
<evidence type="ECO:0000256" key="1">
    <source>
        <dbReference type="SAM" id="MobiDB-lite"/>
    </source>
</evidence>
<dbReference type="Gene3D" id="1.20.1420.60">
    <property type="match status" value="1"/>
</dbReference>
<feature type="domain" description="DNA mimic protein DMP19 C-terminal" evidence="2">
    <location>
        <begin position="37"/>
        <end position="149"/>
    </location>
</feature>
<dbReference type="Pfam" id="PF14300">
    <property type="entry name" value="DMP19"/>
    <property type="match status" value="1"/>
</dbReference>
<organism evidence="3 4">
    <name type="scientific">Thermogemmata fonticola</name>
    <dbReference type="NCBI Taxonomy" id="2755323"/>
    <lineage>
        <taxon>Bacteria</taxon>
        <taxon>Pseudomonadati</taxon>
        <taxon>Planctomycetota</taxon>
        <taxon>Planctomycetia</taxon>
        <taxon>Gemmatales</taxon>
        <taxon>Gemmataceae</taxon>
        <taxon>Thermogemmata</taxon>
    </lineage>
</organism>
<dbReference type="AlphaFoldDB" id="A0A7V8VGR1"/>
<reference evidence="3 4" key="1">
    <citation type="submission" date="2020-07" db="EMBL/GenBank/DDBJ databases">
        <title>Thermogemmata thermophila gen. nov., sp. nov., a novel moderate thermophilic planctomycete from a Kamchatka hot spring.</title>
        <authorList>
            <person name="Elcheninov A.G."/>
            <person name="Podosokorskaya O.A."/>
            <person name="Kovaleva O.L."/>
            <person name="Novikov A."/>
            <person name="Bonch-Osmolovskaya E.A."/>
            <person name="Toshchakov S.V."/>
            <person name="Kublanov I.V."/>
        </authorList>
    </citation>
    <scope>NUCLEOTIDE SEQUENCE [LARGE SCALE GENOMIC DNA]</scope>
    <source>
        <strain evidence="3 4">2918</strain>
    </source>
</reference>
<proteinExistence type="predicted"/>
<dbReference type="Proteomes" id="UP000542342">
    <property type="component" value="Unassembled WGS sequence"/>
</dbReference>
<evidence type="ECO:0000313" key="3">
    <source>
        <dbReference type="EMBL" id="MBA2227502.1"/>
    </source>
</evidence>
<accession>A0A7V8VGR1</accession>
<feature type="region of interest" description="Disordered" evidence="1">
    <location>
        <begin position="156"/>
        <end position="185"/>
    </location>
</feature>
<dbReference type="InterPro" id="IPR025402">
    <property type="entry name" value="DMP19_C"/>
</dbReference>
<evidence type="ECO:0000313" key="4">
    <source>
        <dbReference type="Proteomes" id="UP000542342"/>
    </source>
</evidence>
<keyword evidence="4" id="KW-1185">Reference proteome</keyword>
<evidence type="ECO:0000259" key="2">
    <source>
        <dbReference type="Pfam" id="PF14300"/>
    </source>
</evidence>